<dbReference type="SUPFAM" id="SSF101386">
    <property type="entry name" value="all-alpha NTP pyrophosphatases"/>
    <property type="match status" value="1"/>
</dbReference>
<reference evidence="1" key="1">
    <citation type="journal article" date="2015" name="Nature">
        <title>Complex archaea that bridge the gap between prokaryotes and eukaryotes.</title>
        <authorList>
            <person name="Spang A."/>
            <person name="Saw J.H."/>
            <person name="Jorgensen S.L."/>
            <person name="Zaremba-Niedzwiedzka K."/>
            <person name="Martijn J."/>
            <person name="Lind A.E."/>
            <person name="van Eijk R."/>
            <person name="Schleper C."/>
            <person name="Guy L."/>
            <person name="Ettema T.J."/>
        </authorList>
    </citation>
    <scope>NUCLEOTIDE SEQUENCE</scope>
</reference>
<evidence type="ECO:0000313" key="1">
    <source>
        <dbReference type="EMBL" id="KKN84424.1"/>
    </source>
</evidence>
<protein>
    <recommendedName>
        <fullName evidence="2">NTP pyrophosphohydrolase MazG putative catalytic core domain-containing protein</fullName>
    </recommendedName>
</protein>
<dbReference type="EMBL" id="LAZR01000171">
    <property type="protein sequence ID" value="KKN84424.1"/>
    <property type="molecule type" value="Genomic_DNA"/>
</dbReference>
<organism evidence="1">
    <name type="scientific">marine sediment metagenome</name>
    <dbReference type="NCBI Taxonomy" id="412755"/>
    <lineage>
        <taxon>unclassified sequences</taxon>
        <taxon>metagenomes</taxon>
        <taxon>ecological metagenomes</taxon>
    </lineage>
</organism>
<accession>A0A0F9TYP6</accession>
<name>A0A0F9TYP6_9ZZZZ</name>
<dbReference type="AlphaFoldDB" id="A0A0F9TYP6"/>
<evidence type="ECO:0008006" key="2">
    <source>
        <dbReference type="Google" id="ProtNLM"/>
    </source>
</evidence>
<gene>
    <name evidence="1" type="ORF">LCGC14_0288860</name>
</gene>
<proteinExistence type="predicted"/>
<comment type="caution">
    <text evidence="1">The sequence shown here is derived from an EMBL/GenBank/DDBJ whole genome shotgun (WGS) entry which is preliminary data.</text>
</comment>
<sequence length="90" mass="10389">MNFTFEGVTHAVYSERQRQDIKWGSQRHLDDTLWATILGEEYGELCEAILERDEEGMVKEAIQVAAVCFAFLEQRGFRVPPEDEGCYEQA</sequence>